<keyword evidence="2" id="KW-1185">Reference proteome</keyword>
<proteinExistence type="predicted"/>
<reference evidence="1 2" key="1">
    <citation type="submission" date="2019-07" db="EMBL/GenBank/DDBJ databases">
        <title>Whole genome shotgun sequence of Aneurinibacillus danicus NBRC 102444.</title>
        <authorList>
            <person name="Hosoyama A."/>
            <person name="Uohara A."/>
            <person name="Ohji S."/>
            <person name="Ichikawa N."/>
        </authorList>
    </citation>
    <scope>NUCLEOTIDE SEQUENCE [LARGE SCALE GENOMIC DNA]</scope>
    <source>
        <strain evidence="1 2">NBRC 102444</strain>
    </source>
</reference>
<dbReference type="AlphaFoldDB" id="A0A511VCI9"/>
<dbReference type="Proteomes" id="UP000321157">
    <property type="component" value="Unassembled WGS sequence"/>
</dbReference>
<evidence type="ECO:0000313" key="1">
    <source>
        <dbReference type="EMBL" id="GEN36626.1"/>
    </source>
</evidence>
<protein>
    <submittedName>
        <fullName evidence="1">Uncharacterized protein</fullName>
    </submittedName>
</protein>
<dbReference type="EMBL" id="BJXX01000206">
    <property type="protein sequence ID" value="GEN36626.1"/>
    <property type="molecule type" value="Genomic_DNA"/>
</dbReference>
<organism evidence="1 2">
    <name type="scientific">Aneurinibacillus danicus</name>
    <dbReference type="NCBI Taxonomy" id="267746"/>
    <lineage>
        <taxon>Bacteria</taxon>
        <taxon>Bacillati</taxon>
        <taxon>Bacillota</taxon>
        <taxon>Bacilli</taxon>
        <taxon>Bacillales</taxon>
        <taxon>Paenibacillaceae</taxon>
        <taxon>Aneurinibacillus group</taxon>
        <taxon>Aneurinibacillus</taxon>
    </lineage>
</organism>
<sequence>MDQPRVVKVSYNEENSSEALLWIDSLIEKIIITSLGLEPKSVGKILMESEKKKFETKYFS</sequence>
<accession>A0A511VCI9</accession>
<dbReference type="OrthoDB" id="2973530at2"/>
<comment type="caution">
    <text evidence="1">The sequence shown here is derived from an EMBL/GenBank/DDBJ whole genome shotgun (WGS) entry which is preliminary data.</text>
</comment>
<evidence type="ECO:0000313" key="2">
    <source>
        <dbReference type="Proteomes" id="UP000321157"/>
    </source>
</evidence>
<name>A0A511VCI9_9BACL</name>
<gene>
    <name evidence="1" type="ORF">ADA01nite_40860</name>
</gene>
<dbReference type="RefSeq" id="WP_146812260.1">
    <property type="nucleotide sequence ID" value="NZ_BJXX01000206.1"/>
</dbReference>